<evidence type="ECO:0000313" key="3">
    <source>
        <dbReference type="EMBL" id="NOJ25715.1"/>
    </source>
</evidence>
<evidence type="ECO:0000256" key="1">
    <source>
        <dbReference type="SAM" id="MobiDB-lite"/>
    </source>
</evidence>
<name>A0AAP6ZPB5_9VIBR</name>
<reference evidence="3 4" key="1">
    <citation type="submission" date="2019-09" db="EMBL/GenBank/DDBJ databases">
        <title>Draft genome sequencing and comparative genomics of hatchery-associated Vibrios.</title>
        <authorList>
            <person name="Kehlet-Delgado H."/>
            <person name="Mueller R.S."/>
        </authorList>
    </citation>
    <scope>NUCLEOTIDE SEQUENCE [LARGE SCALE GENOMIC DNA]</scope>
    <source>
        <strain evidence="3 4">09-121-3</strain>
    </source>
</reference>
<comment type="caution">
    <text evidence="3">The sequence shown here is derived from an EMBL/GenBank/DDBJ whole genome shotgun (WGS) entry which is preliminary data.</text>
</comment>
<accession>A0AAP6ZPB5</accession>
<organism evidence="3 4">
    <name type="scientific">Vibrio coralliilyticus</name>
    <dbReference type="NCBI Taxonomy" id="190893"/>
    <lineage>
        <taxon>Bacteria</taxon>
        <taxon>Pseudomonadati</taxon>
        <taxon>Pseudomonadota</taxon>
        <taxon>Gammaproteobacteria</taxon>
        <taxon>Vibrionales</taxon>
        <taxon>Vibrionaceae</taxon>
        <taxon>Vibrio</taxon>
    </lineage>
</organism>
<dbReference type="RefSeq" id="WP_171354029.1">
    <property type="nucleotide sequence ID" value="NZ_VTXP01000020.1"/>
</dbReference>
<dbReference type="AlphaFoldDB" id="A0AAP6ZPB5"/>
<dbReference type="Proteomes" id="UP000576645">
    <property type="component" value="Unassembled WGS sequence"/>
</dbReference>
<dbReference type="Gene3D" id="6.10.140.1310">
    <property type="match status" value="1"/>
</dbReference>
<evidence type="ECO:0000313" key="4">
    <source>
        <dbReference type="Proteomes" id="UP000576645"/>
    </source>
</evidence>
<gene>
    <name evidence="3" type="ORF">F0238_23625</name>
</gene>
<evidence type="ECO:0000259" key="2">
    <source>
        <dbReference type="Pfam" id="PF16778"/>
    </source>
</evidence>
<dbReference type="InterPro" id="IPR031893">
    <property type="entry name" value="Phage_tail_APC"/>
</dbReference>
<protein>
    <recommendedName>
        <fullName evidence="2">Phage tail assembly chaperone-like domain-containing protein</fullName>
    </recommendedName>
</protein>
<feature type="region of interest" description="Disordered" evidence="1">
    <location>
        <begin position="64"/>
        <end position="83"/>
    </location>
</feature>
<feature type="domain" description="Phage tail assembly chaperone-like" evidence="2">
    <location>
        <begin position="20"/>
        <end position="76"/>
    </location>
</feature>
<proteinExistence type="predicted"/>
<dbReference type="Pfam" id="PF16778">
    <property type="entry name" value="Phage_tail_APC"/>
    <property type="match status" value="1"/>
</dbReference>
<dbReference type="EMBL" id="VTXP01000020">
    <property type="protein sequence ID" value="NOJ25715.1"/>
    <property type="molecule type" value="Genomic_DNA"/>
</dbReference>
<sequence>METQSFAYDENDLVTQSRWAEVRAIRDAKLSGADALMNLAMDSGLETVAIAEYRQALRNIPQTYNQPDDVVWPQKPLLPQASA</sequence>